<evidence type="ECO:0000256" key="1">
    <source>
        <dbReference type="SAM" id="Phobius"/>
    </source>
</evidence>
<keyword evidence="1" id="KW-1133">Transmembrane helix</keyword>
<dbReference type="EMBL" id="BDCX01000011">
    <property type="protein sequence ID" value="GAT68823.1"/>
    <property type="molecule type" value="Genomic_DNA"/>
</dbReference>
<proteinExistence type="predicted"/>
<evidence type="ECO:0000313" key="3">
    <source>
        <dbReference type="Proteomes" id="UP000077701"/>
    </source>
</evidence>
<name>A0A161MCC4_9ACTN</name>
<dbReference type="AlphaFoldDB" id="A0A161MCC4"/>
<sequence>MVLGFVSPIVFFIIGGQSKDRLYGESANLWPAAIAVLVGGIVSAALICGFGRLLKVQSAIFKELQQNNR</sequence>
<feature type="transmembrane region" description="Helical" evidence="1">
    <location>
        <begin position="28"/>
        <end position="54"/>
    </location>
</feature>
<dbReference type="Proteomes" id="UP000077701">
    <property type="component" value="Unassembled WGS sequence"/>
</dbReference>
<organism evidence="2 3">
    <name type="scientific">Planomonospora sphaerica</name>
    <dbReference type="NCBI Taxonomy" id="161355"/>
    <lineage>
        <taxon>Bacteria</taxon>
        <taxon>Bacillati</taxon>
        <taxon>Actinomycetota</taxon>
        <taxon>Actinomycetes</taxon>
        <taxon>Streptosporangiales</taxon>
        <taxon>Streptosporangiaceae</taxon>
        <taxon>Planomonospora</taxon>
    </lineage>
</organism>
<accession>A0A161MCC4</accession>
<reference evidence="3" key="2">
    <citation type="submission" date="2016-04" db="EMBL/GenBank/DDBJ databases">
        <title>Planomonospora sphaerica JCM9374 whole genome shotgun sequence.</title>
        <authorList>
            <person name="Suzuki T."/>
            <person name="Dohra H."/>
            <person name="Kodani S."/>
        </authorList>
    </citation>
    <scope>NUCLEOTIDE SEQUENCE [LARGE SCALE GENOMIC DNA]</scope>
    <source>
        <strain evidence="3">JCM 9374</strain>
    </source>
</reference>
<keyword evidence="1" id="KW-0812">Transmembrane</keyword>
<evidence type="ECO:0000313" key="2">
    <source>
        <dbReference type="EMBL" id="GAT68823.1"/>
    </source>
</evidence>
<reference evidence="2 3" key="1">
    <citation type="journal article" date="2016" name="Genome Announc.">
        <title>Draft Genome Sequence of Planomonospora sphaerica JCM9374, a Rare Actinomycete.</title>
        <authorList>
            <person name="Dohra H."/>
            <person name="Suzuki T."/>
            <person name="Inoue Y."/>
            <person name="Kodani S."/>
        </authorList>
    </citation>
    <scope>NUCLEOTIDE SEQUENCE [LARGE SCALE GENOMIC DNA]</scope>
    <source>
        <strain evidence="2 3">JCM 9374</strain>
    </source>
</reference>
<protein>
    <submittedName>
        <fullName evidence="2">Uncharacterized protein</fullName>
    </submittedName>
</protein>
<gene>
    <name evidence="2" type="ORF">PS9374_04488</name>
</gene>
<comment type="caution">
    <text evidence="2">The sequence shown here is derived from an EMBL/GenBank/DDBJ whole genome shotgun (WGS) entry which is preliminary data.</text>
</comment>
<keyword evidence="1" id="KW-0472">Membrane</keyword>
<keyword evidence="3" id="KW-1185">Reference proteome</keyword>